<dbReference type="InterPro" id="IPR000160">
    <property type="entry name" value="GGDEF_dom"/>
</dbReference>
<keyword evidence="3" id="KW-0472">Membrane</keyword>
<dbReference type="PANTHER" id="PTHR45138">
    <property type="entry name" value="REGULATORY COMPONENTS OF SENSORY TRANSDUCTION SYSTEM"/>
    <property type="match status" value="1"/>
</dbReference>
<feature type="domain" description="GGDEF" evidence="4">
    <location>
        <begin position="253"/>
        <end position="381"/>
    </location>
</feature>
<keyword evidence="3" id="KW-1133">Transmembrane helix</keyword>
<feature type="transmembrane region" description="Helical" evidence="3">
    <location>
        <begin position="6"/>
        <end position="25"/>
    </location>
</feature>
<evidence type="ECO:0000256" key="2">
    <source>
        <dbReference type="ARBA" id="ARBA00034247"/>
    </source>
</evidence>
<dbReference type="NCBIfam" id="TIGR00254">
    <property type="entry name" value="GGDEF"/>
    <property type="match status" value="1"/>
</dbReference>
<dbReference type="InterPro" id="IPR050469">
    <property type="entry name" value="Diguanylate_Cyclase"/>
</dbReference>
<dbReference type="InterPro" id="IPR029787">
    <property type="entry name" value="Nucleotide_cyclase"/>
</dbReference>
<proteinExistence type="predicted"/>
<reference evidence="5 6" key="1">
    <citation type="submission" date="2024-04" db="EMBL/GenBank/DDBJ databases">
        <title>Dissimilatory iodate-reducing microorganisms contribute to the enrichment of iodine in groundwater.</title>
        <authorList>
            <person name="Jiang Z."/>
        </authorList>
    </citation>
    <scope>NUCLEOTIDE SEQUENCE [LARGE SCALE GENOMIC DNA]</scope>
    <source>
        <strain evidence="5 6">NCP973</strain>
    </source>
</reference>
<dbReference type="PANTHER" id="PTHR45138:SF9">
    <property type="entry name" value="DIGUANYLATE CYCLASE DGCM-RELATED"/>
    <property type="match status" value="1"/>
</dbReference>
<comment type="catalytic activity">
    <reaction evidence="2">
        <text>2 GTP = 3',3'-c-di-GMP + 2 diphosphate</text>
        <dbReference type="Rhea" id="RHEA:24898"/>
        <dbReference type="ChEBI" id="CHEBI:33019"/>
        <dbReference type="ChEBI" id="CHEBI:37565"/>
        <dbReference type="ChEBI" id="CHEBI:58805"/>
        <dbReference type="EC" id="2.7.7.65"/>
    </reaction>
</comment>
<dbReference type="GO" id="GO:0052621">
    <property type="term" value="F:diguanylate cyclase activity"/>
    <property type="evidence" value="ECO:0007669"/>
    <property type="project" value="UniProtKB-EC"/>
</dbReference>
<feature type="transmembrane region" description="Helical" evidence="3">
    <location>
        <begin position="37"/>
        <end position="54"/>
    </location>
</feature>
<dbReference type="Gene3D" id="3.30.70.270">
    <property type="match status" value="1"/>
</dbReference>
<dbReference type="PROSITE" id="PS50887">
    <property type="entry name" value="GGDEF"/>
    <property type="match status" value="1"/>
</dbReference>
<evidence type="ECO:0000256" key="3">
    <source>
        <dbReference type="SAM" id="Phobius"/>
    </source>
</evidence>
<evidence type="ECO:0000313" key="5">
    <source>
        <dbReference type="EMBL" id="WZJ22930.1"/>
    </source>
</evidence>
<feature type="transmembrane region" description="Helical" evidence="3">
    <location>
        <begin position="191"/>
        <end position="211"/>
    </location>
</feature>
<organism evidence="5 6">
    <name type="scientific">Azonexus hydrophilus</name>
    <dbReference type="NCBI Taxonomy" id="418702"/>
    <lineage>
        <taxon>Bacteria</taxon>
        <taxon>Pseudomonadati</taxon>
        <taxon>Pseudomonadota</taxon>
        <taxon>Betaproteobacteria</taxon>
        <taxon>Rhodocyclales</taxon>
        <taxon>Azonexaceae</taxon>
        <taxon>Azonexus</taxon>
    </lineage>
</organism>
<sequence length="381" mass="41560">MSLDPQTLLVVSVTNLLALAVLLPVIMGKRLSPAARAARLSLIVHAGAWIAVILSEQVAPDWANRLLSTLSMAGYGTSHWLLFRALSEWLGERAGGRLLGGLAIALPIGYLLLFDSYSARVGWANLLIALQLAILCYATLRPRSALRGSWRFALLTCFATMGVLTLARGVLGAFYPELYPNFAAPHPVNVASLLVANVAMVLANVSLLVAWREEAELRLEALVLTDPLTTLLNRRGWEKHGERTFALARRHNQPLALLSFDLDHFKAINDQRGHEAGDAALRLFGKLLHSQQRQEDVVARIGGEEFCALLPLAGNAATQRYDARLRRLLADMAPAELGYPLDFSTGLACLESGDTTLEDLRRRSDAALYRAKAAGRGQLSE</sequence>
<keyword evidence="6" id="KW-1185">Reference proteome</keyword>
<dbReference type="SMART" id="SM00267">
    <property type="entry name" value="GGDEF"/>
    <property type="match status" value="1"/>
</dbReference>
<dbReference type="InterPro" id="IPR043128">
    <property type="entry name" value="Rev_trsase/Diguanyl_cyclase"/>
</dbReference>
<dbReference type="CDD" id="cd01949">
    <property type="entry name" value="GGDEF"/>
    <property type="match status" value="1"/>
</dbReference>
<dbReference type="Pfam" id="PF00990">
    <property type="entry name" value="GGDEF"/>
    <property type="match status" value="1"/>
</dbReference>
<accession>A0ABZ2XJY2</accession>
<dbReference type="Proteomes" id="UP001479520">
    <property type="component" value="Chromosome"/>
</dbReference>
<dbReference type="RefSeq" id="WP_341744434.1">
    <property type="nucleotide sequence ID" value="NZ_CP151406.1"/>
</dbReference>
<dbReference type="EMBL" id="CP151406">
    <property type="protein sequence ID" value="WZJ22930.1"/>
    <property type="molecule type" value="Genomic_DNA"/>
</dbReference>
<evidence type="ECO:0000259" key="4">
    <source>
        <dbReference type="PROSITE" id="PS50887"/>
    </source>
</evidence>
<protein>
    <recommendedName>
        <fullName evidence="1">diguanylate cyclase</fullName>
        <ecNumber evidence="1">2.7.7.65</ecNumber>
    </recommendedName>
</protein>
<evidence type="ECO:0000313" key="6">
    <source>
        <dbReference type="Proteomes" id="UP001479520"/>
    </source>
</evidence>
<dbReference type="EC" id="2.7.7.65" evidence="1"/>
<keyword evidence="5" id="KW-0548">Nucleotidyltransferase</keyword>
<feature type="transmembrane region" description="Helical" evidence="3">
    <location>
        <begin position="123"/>
        <end position="140"/>
    </location>
</feature>
<keyword evidence="3" id="KW-0812">Transmembrane</keyword>
<feature type="transmembrane region" description="Helical" evidence="3">
    <location>
        <begin position="152"/>
        <end position="171"/>
    </location>
</feature>
<evidence type="ECO:0000256" key="1">
    <source>
        <dbReference type="ARBA" id="ARBA00012528"/>
    </source>
</evidence>
<gene>
    <name evidence="5" type="ORF">AADV58_07230</name>
</gene>
<keyword evidence="5" id="KW-0808">Transferase</keyword>
<dbReference type="SUPFAM" id="SSF55073">
    <property type="entry name" value="Nucleotide cyclase"/>
    <property type="match status" value="1"/>
</dbReference>
<name>A0ABZ2XJY2_9RHOO</name>